<feature type="non-terminal residue" evidence="3">
    <location>
        <position position="1"/>
    </location>
</feature>
<keyword evidence="1" id="KW-0472">Membrane</keyword>
<feature type="transmembrane region" description="Helical" evidence="1">
    <location>
        <begin position="153"/>
        <end position="174"/>
    </location>
</feature>
<sequence>RNLSTYAARIYFLIIVLQVPLFRSVECISGICTSPIQVTCSQLISSGILPVPLIKGLLYPGAILNGVITDFTLPSWSTLLTVHNMTQLRDAPLPVDIHRLEVLAGSYFCVAGSLIGIMKAGRMSMFGTLLVLWGLIKEGLLGKPVNRDPTKAVFVHPAMLLALICAFSSVRYDLKRAAAASRSSSSASVRN</sequence>
<organism evidence="3 4">
    <name type="scientific">Genlisea aurea</name>
    <dbReference type="NCBI Taxonomy" id="192259"/>
    <lineage>
        <taxon>Eukaryota</taxon>
        <taxon>Viridiplantae</taxon>
        <taxon>Streptophyta</taxon>
        <taxon>Embryophyta</taxon>
        <taxon>Tracheophyta</taxon>
        <taxon>Spermatophyta</taxon>
        <taxon>Magnoliopsida</taxon>
        <taxon>eudicotyledons</taxon>
        <taxon>Gunneridae</taxon>
        <taxon>Pentapetalae</taxon>
        <taxon>asterids</taxon>
        <taxon>lamiids</taxon>
        <taxon>Lamiales</taxon>
        <taxon>Lentibulariaceae</taxon>
        <taxon>Genlisea</taxon>
    </lineage>
</organism>
<feature type="chain" id="PRO_5004549330" evidence="2">
    <location>
        <begin position="28"/>
        <end position="191"/>
    </location>
</feature>
<keyword evidence="4" id="KW-1185">Reference proteome</keyword>
<keyword evidence="2" id="KW-0732">Signal</keyword>
<comment type="caution">
    <text evidence="3">The sequence shown here is derived from an EMBL/GenBank/DDBJ whole genome shotgun (WGS) entry which is preliminary data.</text>
</comment>
<dbReference type="EMBL" id="AUSU01008863">
    <property type="protein sequence ID" value="EPS58836.1"/>
    <property type="molecule type" value="Genomic_DNA"/>
</dbReference>
<dbReference type="PANTHER" id="PTHR35288:SF1">
    <property type="entry name" value="TAIL FIBER"/>
    <property type="match status" value="1"/>
</dbReference>
<evidence type="ECO:0000313" key="3">
    <source>
        <dbReference type="EMBL" id="EPS58836.1"/>
    </source>
</evidence>
<feature type="non-terminal residue" evidence="3">
    <location>
        <position position="191"/>
    </location>
</feature>
<keyword evidence="1" id="KW-1133">Transmembrane helix</keyword>
<dbReference type="Proteomes" id="UP000015453">
    <property type="component" value="Unassembled WGS sequence"/>
</dbReference>
<feature type="signal peptide" evidence="2">
    <location>
        <begin position="1"/>
        <end position="27"/>
    </location>
</feature>
<proteinExistence type="predicted"/>
<protein>
    <submittedName>
        <fullName evidence="3">Uncharacterized protein</fullName>
    </submittedName>
</protein>
<reference evidence="3 4" key="1">
    <citation type="journal article" date="2013" name="BMC Genomics">
        <title>The miniature genome of a carnivorous plant Genlisea aurea contains a low number of genes and short non-coding sequences.</title>
        <authorList>
            <person name="Leushkin E.V."/>
            <person name="Sutormin R.A."/>
            <person name="Nabieva E.R."/>
            <person name="Penin A.A."/>
            <person name="Kondrashov A.S."/>
            <person name="Logacheva M.D."/>
        </authorList>
    </citation>
    <scope>NUCLEOTIDE SEQUENCE [LARGE SCALE GENOMIC DNA]</scope>
</reference>
<dbReference type="PANTHER" id="PTHR35288">
    <property type="entry name" value="TAIL FIBER"/>
    <property type="match status" value="1"/>
</dbReference>
<keyword evidence="1" id="KW-0812">Transmembrane</keyword>
<evidence type="ECO:0000256" key="1">
    <source>
        <dbReference type="SAM" id="Phobius"/>
    </source>
</evidence>
<name>S8C3C6_9LAMI</name>
<evidence type="ECO:0000256" key="2">
    <source>
        <dbReference type="SAM" id="SignalP"/>
    </source>
</evidence>
<evidence type="ECO:0000313" key="4">
    <source>
        <dbReference type="Proteomes" id="UP000015453"/>
    </source>
</evidence>
<dbReference type="AlphaFoldDB" id="S8C3C6"/>
<dbReference type="OrthoDB" id="2016444at2759"/>
<accession>S8C3C6</accession>
<gene>
    <name evidence="3" type="ORF">M569_15977</name>
</gene>